<feature type="domain" description="BTB" evidence="5">
    <location>
        <begin position="104"/>
        <end position="164"/>
    </location>
</feature>
<dbReference type="SMART" id="SM00225">
    <property type="entry name" value="BTB"/>
    <property type="match status" value="1"/>
</dbReference>
<dbReference type="PANTHER" id="PTHR46231">
    <property type="entry name" value="ANKYRIN REPEAT AND BTB/POZ DOMAIN-CONTAINING PROTEIN 1"/>
    <property type="match status" value="1"/>
</dbReference>
<dbReference type="AlphaFoldDB" id="A0A9W6BCQ9"/>
<gene>
    <name evidence="6" type="primary">PLESTMB000264</name>
    <name evidence="6" type="ORF">PLESTB_000281400</name>
</gene>
<dbReference type="Gene3D" id="3.30.710.10">
    <property type="entry name" value="Potassium Channel Kv1.1, Chain A"/>
    <property type="match status" value="1"/>
</dbReference>
<proteinExistence type="predicted"/>
<sequence>MTWEDVPAQKKADPVQFGPRCVLFLGYSERAFADAVATSSAAALSAPSAVAAAAAAGAAAGAFRGTRRAALRAVRLMSIPGGLRRQWRQQQRQRWRRRRRDGQRVFLAHRSALASRSEYFRRLLDPAGGFADSGEAEVSLAEADPEAFGWLLAYMYTGELHMPYELLRPAADLAGRLLLPAECAADLQARLLAAVVTPGSVVSELIWAARHDMTDLVPQQVGLELPHQIRHVVLRRQISSETTDPGVTAASSRACRSAPHSAGISSRPASSAAGRSSSYGMCSSPVYM</sequence>
<dbReference type="GO" id="GO:0005737">
    <property type="term" value="C:cytoplasm"/>
    <property type="evidence" value="ECO:0007669"/>
    <property type="project" value="TreeGrafter"/>
</dbReference>
<reference evidence="6 7" key="1">
    <citation type="journal article" date="2023" name="Commun. Biol.">
        <title>Reorganization of the ancestral sex-determining regions during the evolution of trioecy in Pleodorina starrii.</title>
        <authorList>
            <person name="Takahashi K."/>
            <person name="Suzuki S."/>
            <person name="Kawai-Toyooka H."/>
            <person name="Yamamoto K."/>
            <person name="Hamaji T."/>
            <person name="Ootsuki R."/>
            <person name="Yamaguchi H."/>
            <person name="Kawachi M."/>
            <person name="Higashiyama T."/>
            <person name="Nozaki H."/>
        </authorList>
    </citation>
    <scope>NUCLEOTIDE SEQUENCE [LARGE SCALE GENOMIC DNA]</scope>
    <source>
        <strain evidence="6 7">NIES-4479</strain>
    </source>
</reference>
<dbReference type="Proteomes" id="UP001165080">
    <property type="component" value="Unassembled WGS sequence"/>
</dbReference>
<dbReference type="InterPro" id="IPR044515">
    <property type="entry name" value="ABTB1"/>
</dbReference>
<keyword evidence="3" id="KW-0040">ANK repeat</keyword>
<dbReference type="SUPFAM" id="SSF54695">
    <property type="entry name" value="POZ domain"/>
    <property type="match status" value="1"/>
</dbReference>
<dbReference type="InterPro" id="IPR011333">
    <property type="entry name" value="SKP1/BTB/POZ_sf"/>
</dbReference>
<evidence type="ECO:0000313" key="6">
    <source>
        <dbReference type="EMBL" id="GLC49736.1"/>
    </source>
</evidence>
<dbReference type="Pfam" id="PF00651">
    <property type="entry name" value="BTB"/>
    <property type="match status" value="1"/>
</dbReference>
<evidence type="ECO:0000256" key="1">
    <source>
        <dbReference type="ARBA" id="ARBA00004906"/>
    </source>
</evidence>
<evidence type="ECO:0000256" key="2">
    <source>
        <dbReference type="ARBA" id="ARBA00022737"/>
    </source>
</evidence>
<dbReference type="CDD" id="cd18186">
    <property type="entry name" value="BTB_POZ_ZBTB_KLHL-like"/>
    <property type="match status" value="1"/>
</dbReference>
<evidence type="ECO:0000256" key="3">
    <source>
        <dbReference type="ARBA" id="ARBA00023043"/>
    </source>
</evidence>
<organism evidence="6 7">
    <name type="scientific">Pleodorina starrii</name>
    <dbReference type="NCBI Taxonomy" id="330485"/>
    <lineage>
        <taxon>Eukaryota</taxon>
        <taxon>Viridiplantae</taxon>
        <taxon>Chlorophyta</taxon>
        <taxon>core chlorophytes</taxon>
        <taxon>Chlorophyceae</taxon>
        <taxon>CS clade</taxon>
        <taxon>Chlamydomonadales</taxon>
        <taxon>Volvocaceae</taxon>
        <taxon>Pleodorina</taxon>
    </lineage>
</organism>
<comment type="caution">
    <text evidence="6">The sequence shown here is derived from an EMBL/GenBank/DDBJ whole genome shotgun (WGS) entry which is preliminary data.</text>
</comment>
<evidence type="ECO:0000313" key="7">
    <source>
        <dbReference type="Proteomes" id="UP001165080"/>
    </source>
</evidence>
<dbReference type="PANTHER" id="PTHR46231:SF1">
    <property type="entry name" value="ANKYRIN REPEAT AND BTB_POZ DOMAIN-CONTAINING PROTEIN 1"/>
    <property type="match status" value="1"/>
</dbReference>
<feature type="compositionally biased region" description="Low complexity" evidence="4">
    <location>
        <begin position="261"/>
        <end position="278"/>
    </location>
</feature>
<dbReference type="PROSITE" id="PS50097">
    <property type="entry name" value="BTB"/>
    <property type="match status" value="1"/>
</dbReference>
<accession>A0A9W6BCQ9</accession>
<keyword evidence="7" id="KW-1185">Reference proteome</keyword>
<keyword evidence="2" id="KW-0677">Repeat</keyword>
<evidence type="ECO:0000256" key="4">
    <source>
        <dbReference type="SAM" id="MobiDB-lite"/>
    </source>
</evidence>
<evidence type="ECO:0000259" key="5">
    <source>
        <dbReference type="PROSITE" id="PS50097"/>
    </source>
</evidence>
<name>A0A9W6BCQ9_9CHLO</name>
<dbReference type="GO" id="GO:0000151">
    <property type="term" value="C:ubiquitin ligase complex"/>
    <property type="evidence" value="ECO:0007669"/>
    <property type="project" value="TreeGrafter"/>
</dbReference>
<comment type="pathway">
    <text evidence="1">Protein modification; protein ubiquitination.</text>
</comment>
<protein>
    <submittedName>
        <fullName evidence="6">Ankyrin repeat and BTB/POZ domain-containing protein 1</fullName>
    </submittedName>
</protein>
<feature type="region of interest" description="Disordered" evidence="4">
    <location>
        <begin position="258"/>
        <end position="288"/>
    </location>
</feature>
<dbReference type="InterPro" id="IPR000210">
    <property type="entry name" value="BTB/POZ_dom"/>
</dbReference>
<dbReference type="EMBL" id="BRXU01000002">
    <property type="protein sequence ID" value="GLC49736.1"/>
    <property type="molecule type" value="Genomic_DNA"/>
</dbReference>